<gene>
    <name evidence="2" type="ORF">ACFPOB_27575</name>
</gene>
<dbReference type="Pfam" id="PF05598">
    <property type="entry name" value="DUF772"/>
    <property type="match status" value="1"/>
</dbReference>
<dbReference type="InterPro" id="IPR008490">
    <property type="entry name" value="Transposase_InsH_N"/>
</dbReference>
<reference evidence="3" key="1">
    <citation type="journal article" date="2019" name="Int. J. Syst. Evol. Microbiol.">
        <title>The Global Catalogue of Microorganisms (GCM) 10K type strain sequencing project: providing services to taxonomists for standard genome sequencing and annotation.</title>
        <authorList>
            <consortium name="The Broad Institute Genomics Platform"/>
            <consortium name="The Broad Institute Genome Sequencing Center for Infectious Disease"/>
            <person name="Wu L."/>
            <person name="Ma J."/>
        </authorList>
    </citation>
    <scope>NUCLEOTIDE SEQUENCE [LARGE SCALE GENOMIC DNA]</scope>
    <source>
        <strain evidence="3">NCAIM B.01391</strain>
    </source>
</reference>
<evidence type="ECO:0000259" key="1">
    <source>
        <dbReference type="Pfam" id="PF05598"/>
    </source>
</evidence>
<dbReference type="RefSeq" id="WP_377801461.1">
    <property type="nucleotide sequence ID" value="NZ_JBHSLW010000075.1"/>
</dbReference>
<dbReference type="EMBL" id="JBHSLW010000075">
    <property type="protein sequence ID" value="MFC5423306.1"/>
    <property type="molecule type" value="Genomic_DNA"/>
</dbReference>
<name>A0ABW0J131_9HYPH</name>
<feature type="domain" description="Transposase InsH N-terminal" evidence="1">
    <location>
        <begin position="2"/>
        <end position="39"/>
    </location>
</feature>
<evidence type="ECO:0000313" key="2">
    <source>
        <dbReference type="EMBL" id="MFC5423306.1"/>
    </source>
</evidence>
<keyword evidence="3" id="KW-1185">Reference proteome</keyword>
<comment type="caution">
    <text evidence="2">The sequence shown here is derived from an EMBL/GenBank/DDBJ whole genome shotgun (WGS) entry which is preliminary data.</text>
</comment>
<protein>
    <submittedName>
        <fullName evidence="2">Transposase</fullName>
    </submittedName>
</protein>
<accession>A0ABW0J131</accession>
<organism evidence="2 3">
    <name type="scientific">Bosea eneae</name>
    <dbReference type="NCBI Taxonomy" id="151454"/>
    <lineage>
        <taxon>Bacteria</taxon>
        <taxon>Pseudomonadati</taxon>
        <taxon>Pseudomonadota</taxon>
        <taxon>Alphaproteobacteria</taxon>
        <taxon>Hyphomicrobiales</taxon>
        <taxon>Boseaceae</taxon>
        <taxon>Bosea</taxon>
    </lineage>
</organism>
<sequence>MSDVKLAEALDDRASFRRFCGFSRSEATPERTAFVRYRRKLVEHSLDGSLFETVTAQLKARAVTVKTGTMVDASLTTAISFVHWLMHQTASFPSRATLSYPPRSSTAFSTSVLR</sequence>
<evidence type="ECO:0000313" key="3">
    <source>
        <dbReference type="Proteomes" id="UP001596053"/>
    </source>
</evidence>
<dbReference type="Proteomes" id="UP001596053">
    <property type="component" value="Unassembled WGS sequence"/>
</dbReference>
<dbReference type="PANTHER" id="PTHR35604">
    <property type="entry name" value="TRANSPOSASE INSH FOR INSERTION SEQUENCE ELEMENT IS5A-RELATED"/>
    <property type="match status" value="1"/>
</dbReference>
<proteinExistence type="predicted"/>
<dbReference type="PANTHER" id="PTHR35604:SF2">
    <property type="entry name" value="TRANSPOSASE INSH FOR INSERTION SEQUENCE ELEMENT IS5A-RELATED"/>
    <property type="match status" value="1"/>
</dbReference>